<name>W7HRM5_9PEZI</name>
<proteinExistence type="predicted"/>
<accession>W7HRM5</accession>
<evidence type="ECO:0000313" key="2">
    <source>
        <dbReference type="Proteomes" id="UP000024837"/>
    </source>
</evidence>
<sequence>MGFFERKARAEDVASLADDFWLKPVLTATCAWLHAIDSARYNGEHNKGHASRLVSTATTSIDGIAENREDLDIAMLHFGRHLTLYPQQHSLGMAKKQPVFFLEFVSPGVLSEAGPRLWDDGRVESLPHEIEDRFVHSFYSATRQVATTAKSLRCRAGALCDYENLVLFYFNGQPDSFTGPESAAEVLHLRRSDPHARYLMAELIYRSMADMSDRLALGDMAKVVEANPQMNTNPFNLIWAAASVVR</sequence>
<dbReference type="Proteomes" id="UP000024837">
    <property type="component" value="Unassembled WGS sequence"/>
</dbReference>
<evidence type="ECO:0000313" key="1">
    <source>
        <dbReference type="EMBL" id="EWC45854.1"/>
    </source>
</evidence>
<dbReference type="OrthoDB" id="5346856at2759"/>
<dbReference type="EMBL" id="KI966423">
    <property type="protein sequence ID" value="EWC45854.1"/>
    <property type="molecule type" value="Genomic_DNA"/>
</dbReference>
<dbReference type="AlphaFoldDB" id="W7HRM5"/>
<protein>
    <submittedName>
        <fullName evidence="1">Uncharacterized protein</fullName>
    </submittedName>
</protein>
<keyword evidence="2" id="KW-1185">Reference proteome</keyword>
<gene>
    <name evidence="1" type="ORF">DRE_04861</name>
</gene>
<reference evidence="1 2" key="1">
    <citation type="submission" date="2013-05" db="EMBL/GenBank/DDBJ databases">
        <title>Drechslerella stenobrocha genome reveals carnivorous origination and mechanical trapping mechanism of predatory fungi.</title>
        <authorList>
            <person name="Liu X."/>
            <person name="Zhang W."/>
            <person name="Liu K."/>
        </authorList>
    </citation>
    <scope>NUCLEOTIDE SEQUENCE [LARGE SCALE GENOMIC DNA]</scope>
    <source>
        <strain evidence="1 2">248</strain>
    </source>
</reference>
<dbReference type="HOGENOM" id="CLU_1129038_0_0_1"/>
<organism evidence="1 2">
    <name type="scientific">Drechslerella stenobrocha 248</name>
    <dbReference type="NCBI Taxonomy" id="1043628"/>
    <lineage>
        <taxon>Eukaryota</taxon>
        <taxon>Fungi</taxon>
        <taxon>Dikarya</taxon>
        <taxon>Ascomycota</taxon>
        <taxon>Pezizomycotina</taxon>
        <taxon>Orbiliomycetes</taxon>
        <taxon>Orbiliales</taxon>
        <taxon>Orbiliaceae</taxon>
        <taxon>Drechslerella</taxon>
    </lineage>
</organism>